<accession>A0ABS7T3R4</accession>
<evidence type="ECO:0000313" key="13">
    <source>
        <dbReference type="Proteomes" id="UP001430954"/>
    </source>
</evidence>
<proteinExistence type="inferred from homology"/>
<feature type="region of interest" description="Disordered" evidence="11">
    <location>
        <begin position="82"/>
        <end position="133"/>
    </location>
</feature>
<evidence type="ECO:0000313" key="12">
    <source>
        <dbReference type="EMBL" id="MBZ4038497.1"/>
    </source>
</evidence>
<dbReference type="Gene3D" id="3.60.140.10">
    <property type="entry name" value="CNF1/YfiH-like putative cysteine hydrolases"/>
    <property type="match status" value="1"/>
</dbReference>
<evidence type="ECO:0000256" key="9">
    <source>
        <dbReference type="ARBA" id="ARBA00049893"/>
    </source>
</evidence>
<evidence type="ECO:0000256" key="11">
    <source>
        <dbReference type="SAM" id="MobiDB-lite"/>
    </source>
</evidence>
<dbReference type="SUPFAM" id="SSF64438">
    <property type="entry name" value="CNF1/YfiH-like putative cysteine hydrolases"/>
    <property type="match status" value="1"/>
</dbReference>
<protein>
    <recommendedName>
        <fullName evidence="10">Purine nucleoside phosphorylase</fullName>
    </recommendedName>
</protein>
<evidence type="ECO:0000256" key="7">
    <source>
        <dbReference type="ARBA" id="ARBA00047989"/>
    </source>
</evidence>
<dbReference type="PANTHER" id="PTHR30616">
    <property type="entry name" value="UNCHARACTERIZED PROTEIN YFIH"/>
    <property type="match status" value="1"/>
</dbReference>
<dbReference type="InterPro" id="IPR038371">
    <property type="entry name" value="Cu_polyphenol_OxRdtase_sf"/>
</dbReference>
<keyword evidence="4" id="KW-0479">Metal-binding</keyword>
<feature type="compositionally biased region" description="Basic and acidic residues" evidence="11">
    <location>
        <begin position="105"/>
        <end position="116"/>
    </location>
</feature>
<evidence type="ECO:0000256" key="10">
    <source>
        <dbReference type="RuleBase" id="RU361274"/>
    </source>
</evidence>
<organism evidence="12 13">
    <name type="scientific">Novilysobacter selenitireducens</name>
    <dbReference type="NCBI Taxonomy" id="2872639"/>
    <lineage>
        <taxon>Bacteria</taxon>
        <taxon>Pseudomonadati</taxon>
        <taxon>Pseudomonadota</taxon>
        <taxon>Gammaproteobacteria</taxon>
        <taxon>Lysobacterales</taxon>
        <taxon>Lysobacteraceae</taxon>
        <taxon>Novilysobacter</taxon>
    </lineage>
</organism>
<evidence type="ECO:0000256" key="2">
    <source>
        <dbReference type="ARBA" id="ARBA00007353"/>
    </source>
</evidence>
<evidence type="ECO:0000256" key="6">
    <source>
        <dbReference type="ARBA" id="ARBA00022833"/>
    </source>
</evidence>
<comment type="similarity">
    <text evidence="2 10">Belongs to the purine nucleoside phosphorylase YfiH/LACC1 family.</text>
</comment>
<keyword evidence="6" id="KW-0862">Zinc</keyword>
<dbReference type="InterPro" id="IPR003730">
    <property type="entry name" value="Cu_polyphenol_OxRdtase"/>
</dbReference>
<sequence length="292" mass="30866">MRHPALLQADWPAPAGVHGFTTLRHGAGVSAPPFETFNLGLRCGDALDAAMANRDELSRIGGLPSSPAWLQQVHGVGVVRVSEGPRIKGTPPQPVRPSGAAFGRSSDREPLVRDRSSSPPALAGEGAVDSEPEADAAVTSTSGTVLAILTADCLPVLLCSRDGDEIGAAHAGWRGLAAGVLEATVAAMRTPADRLMAWLGPAAGPDDYEIGVEVYDAFVSRDWRAGAAFASTRPNHWRVDLYALARRRLQQAGIEPDAIHGGGLSTIGEPDRFFSHRRDARTGRMATLAWFE</sequence>
<dbReference type="InterPro" id="IPR011324">
    <property type="entry name" value="Cytotoxic_necrot_fac-like_cat"/>
</dbReference>
<dbReference type="Pfam" id="PF02578">
    <property type="entry name" value="Cu-oxidase_4"/>
    <property type="match status" value="1"/>
</dbReference>
<gene>
    <name evidence="12" type="primary">pgeF</name>
    <name evidence="12" type="ORF">K6753_02955</name>
</gene>
<comment type="catalytic activity">
    <reaction evidence="1">
        <text>inosine + phosphate = alpha-D-ribose 1-phosphate + hypoxanthine</text>
        <dbReference type="Rhea" id="RHEA:27646"/>
        <dbReference type="ChEBI" id="CHEBI:17368"/>
        <dbReference type="ChEBI" id="CHEBI:17596"/>
        <dbReference type="ChEBI" id="CHEBI:43474"/>
        <dbReference type="ChEBI" id="CHEBI:57720"/>
        <dbReference type="EC" id="2.4.2.1"/>
    </reaction>
    <physiologicalReaction direction="left-to-right" evidence="1">
        <dbReference type="Rhea" id="RHEA:27647"/>
    </physiologicalReaction>
</comment>
<keyword evidence="5" id="KW-0378">Hydrolase</keyword>
<dbReference type="RefSeq" id="WP_223674678.1">
    <property type="nucleotide sequence ID" value="NZ_JAINZW010000001.1"/>
</dbReference>
<dbReference type="PANTHER" id="PTHR30616:SF2">
    <property type="entry name" value="PURINE NUCLEOSIDE PHOSPHORYLASE LACC1"/>
    <property type="match status" value="1"/>
</dbReference>
<evidence type="ECO:0000256" key="1">
    <source>
        <dbReference type="ARBA" id="ARBA00000553"/>
    </source>
</evidence>
<comment type="catalytic activity">
    <reaction evidence="8">
        <text>adenosine + phosphate = alpha-D-ribose 1-phosphate + adenine</text>
        <dbReference type="Rhea" id="RHEA:27642"/>
        <dbReference type="ChEBI" id="CHEBI:16335"/>
        <dbReference type="ChEBI" id="CHEBI:16708"/>
        <dbReference type="ChEBI" id="CHEBI:43474"/>
        <dbReference type="ChEBI" id="CHEBI:57720"/>
        <dbReference type="EC" id="2.4.2.1"/>
    </reaction>
    <physiologicalReaction direction="left-to-right" evidence="8">
        <dbReference type="Rhea" id="RHEA:27643"/>
    </physiologicalReaction>
</comment>
<keyword evidence="13" id="KW-1185">Reference proteome</keyword>
<dbReference type="CDD" id="cd16833">
    <property type="entry name" value="YfiH"/>
    <property type="match status" value="1"/>
</dbReference>
<evidence type="ECO:0000256" key="5">
    <source>
        <dbReference type="ARBA" id="ARBA00022801"/>
    </source>
</evidence>
<comment type="caution">
    <text evidence="12">The sequence shown here is derived from an EMBL/GenBank/DDBJ whole genome shotgun (WGS) entry which is preliminary data.</text>
</comment>
<dbReference type="Proteomes" id="UP001430954">
    <property type="component" value="Unassembled WGS sequence"/>
</dbReference>
<name>A0ABS7T3R4_9GAMM</name>
<evidence type="ECO:0000256" key="8">
    <source>
        <dbReference type="ARBA" id="ARBA00048968"/>
    </source>
</evidence>
<evidence type="ECO:0000256" key="4">
    <source>
        <dbReference type="ARBA" id="ARBA00022723"/>
    </source>
</evidence>
<evidence type="ECO:0000256" key="3">
    <source>
        <dbReference type="ARBA" id="ARBA00022679"/>
    </source>
</evidence>
<dbReference type="NCBIfam" id="TIGR00726">
    <property type="entry name" value="peptidoglycan editing factor PgeF"/>
    <property type="match status" value="1"/>
</dbReference>
<keyword evidence="3" id="KW-0808">Transferase</keyword>
<dbReference type="EMBL" id="JAINZW010000001">
    <property type="protein sequence ID" value="MBZ4038497.1"/>
    <property type="molecule type" value="Genomic_DNA"/>
</dbReference>
<comment type="catalytic activity">
    <reaction evidence="9">
        <text>S-methyl-5'-thioadenosine + phosphate = 5-(methylsulfanyl)-alpha-D-ribose 1-phosphate + adenine</text>
        <dbReference type="Rhea" id="RHEA:11852"/>
        <dbReference type="ChEBI" id="CHEBI:16708"/>
        <dbReference type="ChEBI" id="CHEBI:17509"/>
        <dbReference type="ChEBI" id="CHEBI:43474"/>
        <dbReference type="ChEBI" id="CHEBI:58533"/>
        <dbReference type="EC" id="2.4.2.28"/>
    </reaction>
    <physiologicalReaction direction="left-to-right" evidence="9">
        <dbReference type="Rhea" id="RHEA:11853"/>
    </physiologicalReaction>
</comment>
<reference evidence="12 13" key="1">
    <citation type="submission" date="2021-09" db="EMBL/GenBank/DDBJ databases">
        <title>Lysobacter sp. 13A isolated from the river sediment.</title>
        <authorList>
            <person name="Liu H."/>
            <person name="Li S."/>
            <person name="Mao S."/>
        </authorList>
    </citation>
    <scope>NUCLEOTIDE SEQUENCE [LARGE SCALE GENOMIC DNA]</scope>
    <source>
        <strain evidence="12 13">13A</strain>
    </source>
</reference>
<comment type="catalytic activity">
    <reaction evidence="7">
        <text>adenosine + H2O + H(+) = inosine + NH4(+)</text>
        <dbReference type="Rhea" id="RHEA:24408"/>
        <dbReference type="ChEBI" id="CHEBI:15377"/>
        <dbReference type="ChEBI" id="CHEBI:15378"/>
        <dbReference type="ChEBI" id="CHEBI:16335"/>
        <dbReference type="ChEBI" id="CHEBI:17596"/>
        <dbReference type="ChEBI" id="CHEBI:28938"/>
        <dbReference type="EC" id="3.5.4.4"/>
    </reaction>
    <physiologicalReaction direction="left-to-right" evidence="7">
        <dbReference type="Rhea" id="RHEA:24409"/>
    </physiologicalReaction>
</comment>